<reference evidence="1 2" key="1">
    <citation type="submission" date="2022-03" db="EMBL/GenBank/DDBJ databases">
        <authorList>
            <person name="Nunn A."/>
            <person name="Chopra R."/>
            <person name="Nunn A."/>
            <person name="Contreras Garrido A."/>
        </authorList>
    </citation>
    <scope>NUCLEOTIDE SEQUENCE [LARGE SCALE GENOMIC DNA]</scope>
</reference>
<dbReference type="AlphaFoldDB" id="A0AAU9RU92"/>
<protein>
    <submittedName>
        <fullName evidence="1">Uncharacterized protein</fullName>
    </submittedName>
</protein>
<name>A0AAU9RU92_THLAR</name>
<evidence type="ECO:0000313" key="2">
    <source>
        <dbReference type="Proteomes" id="UP000836841"/>
    </source>
</evidence>
<sequence length="71" mass="7962">MHEFGSTRHEFFVVHDANDLEDQMVGADIGMERACLMGTGDGFKLPINTHVLGILLHFWAEPTFKTIDEAT</sequence>
<keyword evidence="2" id="KW-1185">Reference proteome</keyword>
<dbReference type="EMBL" id="OU466858">
    <property type="protein sequence ID" value="CAH2047024.1"/>
    <property type="molecule type" value="Genomic_DNA"/>
</dbReference>
<organism evidence="1 2">
    <name type="scientific">Thlaspi arvense</name>
    <name type="common">Field penny-cress</name>
    <dbReference type="NCBI Taxonomy" id="13288"/>
    <lineage>
        <taxon>Eukaryota</taxon>
        <taxon>Viridiplantae</taxon>
        <taxon>Streptophyta</taxon>
        <taxon>Embryophyta</taxon>
        <taxon>Tracheophyta</taxon>
        <taxon>Spermatophyta</taxon>
        <taxon>Magnoliopsida</taxon>
        <taxon>eudicotyledons</taxon>
        <taxon>Gunneridae</taxon>
        <taxon>Pentapetalae</taxon>
        <taxon>rosids</taxon>
        <taxon>malvids</taxon>
        <taxon>Brassicales</taxon>
        <taxon>Brassicaceae</taxon>
        <taxon>Thlaspideae</taxon>
        <taxon>Thlaspi</taxon>
    </lineage>
</organism>
<gene>
    <name evidence="1" type="ORF">TAV2_LOCUS5887</name>
</gene>
<dbReference type="Proteomes" id="UP000836841">
    <property type="component" value="Chromosome 2"/>
</dbReference>
<evidence type="ECO:0000313" key="1">
    <source>
        <dbReference type="EMBL" id="CAH2047024.1"/>
    </source>
</evidence>
<accession>A0AAU9RU92</accession>
<proteinExistence type="predicted"/>